<dbReference type="InterPro" id="IPR029028">
    <property type="entry name" value="Alpha/beta_knot_MTases"/>
</dbReference>
<keyword evidence="2" id="KW-0808">Transferase</keyword>
<dbReference type="SUPFAM" id="SSF75217">
    <property type="entry name" value="alpha/beta knot"/>
    <property type="match status" value="1"/>
</dbReference>
<dbReference type="InterPro" id="IPR045330">
    <property type="entry name" value="TRM3/TARBP1"/>
</dbReference>
<dbReference type="PANTHER" id="PTHR12029:SF11">
    <property type="entry name" value="METHYLTRANSFERASE TARBP1-RELATED"/>
    <property type="match status" value="1"/>
</dbReference>
<proteinExistence type="predicted"/>
<dbReference type="Gene3D" id="3.40.1280.10">
    <property type="match status" value="1"/>
</dbReference>
<name>A0A261XYE4_9FUNG</name>
<dbReference type="GO" id="GO:0016423">
    <property type="term" value="F:tRNA (guanine) methyltransferase activity"/>
    <property type="evidence" value="ECO:0007669"/>
    <property type="project" value="InterPro"/>
</dbReference>
<protein>
    <recommendedName>
        <fullName evidence="3">tRNA/rRNA methyltransferase SpoU type domain-containing protein</fullName>
    </recommendedName>
</protein>
<comment type="caution">
    <text evidence="4">The sequence shown here is derived from an EMBL/GenBank/DDBJ whole genome shotgun (WGS) entry which is preliminary data.</text>
</comment>
<accession>A0A261XYE4</accession>
<feature type="domain" description="tRNA/rRNA methyltransferase SpoU type" evidence="3">
    <location>
        <begin position="1395"/>
        <end position="1536"/>
    </location>
</feature>
<dbReference type="CDD" id="cd18091">
    <property type="entry name" value="SpoU-like_TRM3-like"/>
    <property type="match status" value="1"/>
</dbReference>
<organism evidence="4 5">
    <name type="scientific">Bifiguratus adelaidae</name>
    <dbReference type="NCBI Taxonomy" id="1938954"/>
    <lineage>
        <taxon>Eukaryota</taxon>
        <taxon>Fungi</taxon>
        <taxon>Fungi incertae sedis</taxon>
        <taxon>Mucoromycota</taxon>
        <taxon>Mucoromycotina</taxon>
        <taxon>Endogonomycetes</taxon>
        <taxon>Endogonales</taxon>
        <taxon>Endogonales incertae sedis</taxon>
        <taxon>Bifiguratus</taxon>
    </lineage>
</organism>
<reference evidence="4 5" key="1">
    <citation type="journal article" date="2017" name="Mycologia">
        <title>Bifiguratus adelaidae, gen. et sp. nov., a new member of Mucoromycotina in endophytic and soil-dwelling habitats.</title>
        <authorList>
            <person name="Torres-Cruz T.J."/>
            <person name="Billingsley Tobias T.L."/>
            <person name="Almatruk M."/>
            <person name="Hesse C."/>
            <person name="Kuske C.R."/>
            <person name="Desiro A."/>
            <person name="Benucci G.M."/>
            <person name="Bonito G."/>
            <person name="Stajich J.E."/>
            <person name="Dunlap C."/>
            <person name="Arnold A.E."/>
            <person name="Porras-Alfaro A."/>
        </authorList>
    </citation>
    <scope>NUCLEOTIDE SEQUENCE [LARGE SCALE GENOMIC DNA]</scope>
    <source>
        <strain evidence="4 5">AZ0501</strain>
    </source>
</reference>
<dbReference type="InterPro" id="IPR016024">
    <property type="entry name" value="ARM-type_fold"/>
</dbReference>
<dbReference type="InterPro" id="IPR001537">
    <property type="entry name" value="SpoU_MeTrfase"/>
</dbReference>
<dbReference type="SUPFAM" id="SSF48371">
    <property type="entry name" value="ARM repeat"/>
    <property type="match status" value="1"/>
</dbReference>
<keyword evidence="5" id="KW-1185">Reference proteome</keyword>
<evidence type="ECO:0000313" key="5">
    <source>
        <dbReference type="Proteomes" id="UP000242875"/>
    </source>
</evidence>
<evidence type="ECO:0000259" key="3">
    <source>
        <dbReference type="Pfam" id="PF00588"/>
    </source>
</evidence>
<gene>
    <name evidence="4" type="ORF">BZG36_02986</name>
</gene>
<dbReference type="Pfam" id="PF00588">
    <property type="entry name" value="SpoU_methylase"/>
    <property type="match status" value="1"/>
</dbReference>
<keyword evidence="1" id="KW-0489">Methyltransferase</keyword>
<dbReference type="Proteomes" id="UP000242875">
    <property type="component" value="Unassembled WGS sequence"/>
</dbReference>
<sequence length="1547" mass="176379">MEEEVGAWRVLIEIVGEDLEGALDKVLQQYTFIENNKQQAAVVRTLIQVVDLMLEQTLDIERRTQLVMETLLPIVLPCIEQEEGKQKSKARSFLLLLVDLAAKYPKDVGEAIEDLIVKTLLKLMEEEKDFVELDPIAFVEAAAPNAFACLNKVQQVEEPAEREQEDNISRIHPHVLVKLLAEHIARCNDAMKNERILTLEAASVALLACTHQSIVTIVCKRLVPALVKAAHLRGPSDEGWIKELIWKRIVQIYNLPSTNLLRGQIWSIFGKLVILTVSTVNSIDAKSTPFMEASTFDIKTDGRFWQLLIAGIRSNDSEARKYSMFLLNMALDALNRQASSDSGAYITYVTASDKGLWTDFLDVYDCFHQTQLHIMEPLLPKLVNLILLTTPTRAINESRLPPPFVLALIHRALQNDSPSFRKNFLTYLLSIKNEDALIAMAKIPDLLFQAILPALDVHSMFTIRVHGSYISEFGEAVRTFWNRLMVASQREPALFSSISCDIIHQIGLLKSPVPAIYIAQGCFEHVPEIIPERPWGVDELVSACRLVSSDEKFQRTKSRALIRQLCIDGLNRYVDFSLITFDHVYRFCSASVDHYENVSRSDALPKLRRWLQDFYCFDVSRGSLEGHLLGKIRKLMDINASDGQFKYSAVRSYAYELSNFMFLVAPLITEASWTAIVNALTGGMTEDLPNYVPLNTLVFLDRLFSEDNALHLHFADVFLKALVSSEVNTILVKVSDGVQSVLKQQTEDLEFGHVYARLLKAAFSDQATFDQHQHLFETTCTAMADLFRVEDNLQFSLAMLHAVEVICELCRLHHLESFMPSPTFAERLTILTEEDVLTEEEQHNKRLGKKFMHRKWAAVTAIELWMAQKIQEQDRSVLLSVAISELEQAYKSQSLSVSQFVCLRNMLAQPIARSRDDIERLIQTSAKIVEANLKKANYDPVILKNLADMMFQPTMIDCCRAQQLSSGLQTLFATYQRVADTKGTIMALVALPLCHYLQRGGSVNIDAMKEFNPELVAMLIFGPLRDRDDQKADRMMESKLANSIREEEQGNYQDAMVRVMASSLLLQLDKDNREHADFAWHLFQELWKLSRESRLQNTYLHLNQQEHLEKFRLWCSASLLCEFLLHADTRIVDMLVETILTEEMTSVRCYAEWILCRILIAKPEHLPAIFCNLEQFDLKPHSIMALLTVTFPLSEHFTVASLEAYYNSLIEHYVPFLTAAHFGVRSFGQWGFLRTWKACVDRMPDAVQLDRSMTVLHKYIEQASEAIKFRKRVEDSYYLAKFNPFEDYNLEFIFLRLPTIHGVSAQELISPHAFERLGTRSRIPLFGKEGRYSAIKSVEISLGDAAVTKEKEESTETADAFFQRKITPWKAIAEADIRLAHEFTPTQQRMRSDIIVCASLLEMIPNLGGLCRTCEIFNASLLTIDSMKVLKDPKFTALSVSAERWMPIQQVRKNDIAEFMRQKKKEGYMLCGLEQTSQSVSLHKVRFPSKCLLLLGRERTGIPVELLAQLDQTIEIPQLGVLRSLNVHVSGSICMYEYARQMAQSQK</sequence>
<dbReference type="EMBL" id="MVBO01000089">
    <property type="protein sequence ID" value="OZJ03362.1"/>
    <property type="molecule type" value="Genomic_DNA"/>
</dbReference>
<evidence type="ECO:0000313" key="4">
    <source>
        <dbReference type="EMBL" id="OZJ03362.1"/>
    </source>
</evidence>
<dbReference type="GO" id="GO:0003723">
    <property type="term" value="F:RNA binding"/>
    <property type="evidence" value="ECO:0007669"/>
    <property type="project" value="InterPro"/>
</dbReference>
<evidence type="ECO:0000256" key="2">
    <source>
        <dbReference type="ARBA" id="ARBA00022679"/>
    </source>
</evidence>
<evidence type="ECO:0000256" key="1">
    <source>
        <dbReference type="ARBA" id="ARBA00022603"/>
    </source>
</evidence>
<dbReference type="InterPro" id="IPR029026">
    <property type="entry name" value="tRNA_m1G_MTases_N"/>
</dbReference>
<dbReference type="OrthoDB" id="241340at2759"/>
<dbReference type="PANTHER" id="PTHR12029">
    <property type="entry name" value="RNA METHYLTRANSFERASE"/>
    <property type="match status" value="1"/>
</dbReference>
<dbReference type="GO" id="GO:0030488">
    <property type="term" value="P:tRNA methylation"/>
    <property type="evidence" value="ECO:0007669"/>
    <property type="project" value="InterPro"/>
</dbReference>
<dbReference type="InterPro" id="IPR044748">
    <property type="entry name" value="Trm3/TARBP1_C"/>
</dbReference>